<dbReference type="InterPro" id="IPR006886">
    <property type="entry name" value="RNA_pol_III_Rpc5"/>
</dbReference>
<protein>
    <submittedName>
        <fullName evidence="1">Uncharacterized protein</fullName>
    </submittedName>
</protein>
<dbReference type="KEGG" id="bnn:FOA43_002325"/>
<sequence length="286" mass="32238">MPSLFVSDDAEVEVTVKQEEEEILMEVDEEVTEKEEEETEDDDPVLREIPIHLNTTDPQKLDLMLLQYTTRKNSGGSVPTSIEYKPNSKVVEMELPFEQTKFFNEDKSKGWNKLEGQMLRGVVCRNETSGYFMGRVGQDGELYFNPITGGTAQLRPSFRYIDDLRQKKIQKEAEEAKQLANDSSTKVIGERERQGNLAAARAAALHVVQMTAKSSNQTIPRLGGALLSKKQEDDETAETYEVLPREKYDVKQMEMQLGGSDSDAAVLKPAATQAEYIEMLMKKMGI</sequence>
<dbReference type="OrthoDB" id="340681at2759"/>
<dbReference type="GO" id="GO:0042797">
    <property type="term" value="P:tRNA transcription by RNA polymerase III"/>
    <property type="evidence" value="ECO:0007669"/>
    <property type="project" value="TreeGrafter"/>
</dbReference>
<dbReference type="Pfam" id="PF04801">
    <property type="entry name" value="RPC5"/>
    <property type="match status" value="1"/>
</dbReference>
<dbReference type="RefSeq" id="XP_038778550.1">
    <property type="nucleotide sequence ID" value="XM_038922622.1"/>
</dbReference>
<evidence type="ECO:0000313" key="1">
    <source>
        <dbReference type="EMBL" id="QPG74985.1"/>
    </source>
</evidence>
<keyword evidence="2" id="KW-1185">Reference proteome</keyword>
<dbReference type="PANTHER" id="PTHR12069:SF0">
    <property type="entry name" value="DNA-DIRECTED RNA POLYMERASE III SUBUNIT RPC5"/>
    <property type="match status" value="1"/>
</dbReference>
<organism evidence="1 2">
    <name type="scientific">Eeniella nana</name>
    <name type="common">Yeast</name>
    <name type="synonym">Brettanomyces nanus</name>
    <dbReference type="NCBI Taxonomy" id="13502"/>
    <lineage>
        <taxon>Eukaryota</taxon>
        <taxon>Fungi</taxon>
        <taxon>Dikarya</taxon>
        <taxon>Ascomycota</taxon>
        <taxon>Saccharomycotina</taxon>
        <taxon>Pichiomycetes</taxon>
        <taxon>Pichiales</taxon>
        <taxon>Pichiaceae</taxon>
        <taxon>Brettanomyces</taxon>
    </lineage>
</organism>
<dbReference type="GO" id="GO:0005666">
    <property type="term" value="C:RNA polymerase III complex"/>
    <property type="evidence" value="ECO:0007669"/>
    <property type="project" value="TreeGrafter"/>
</dbReference>
<dbReference type="AlphaFoldDB" id="A0A875S3N7"/>
<gene>
    <name evidence="1" type="ORF">FOA43_002325</name>
</gene>
<dbReference type="Proteomes" id="UP000662931">
    <property type="component" value="Chromosome 2"/>
</dbReference>
<name>A0A875S3N7_EENNA</name>
<reference evidence="1" key="1">
    <citation type="submission" date="2020-10" db="EMBL/GenBank/DDBJ databases">
        <authorList>
            <person name="Roach M.J.R."/>
        </authorList>
    </citation>
    <scope>NUCLEOTIDE SEQUENCE</scope>
    <source>
        <strain evidence="1">CBS 1945</strain>
    </source>
</reference>
<dbReference type="PANTHER" id="PTHR12069">
    <property type="entry name" value="DNA-DIRECTED RNA POLYMERASES III 80 KDA POLYPEPTIDE RNA POLYMERASE III SUBUNIT 5"/>
    <property type="match status" value="1"/>
</dbReference>
<evidence type="ECO:0000313" key="2">
    <source>
        <dbReference type="Proteomes" id="UP000662931"/>
    </source>
</evidence>
<accession>A0A875S3N7</accession>
<dbReference type="EMBL" id="CP064813">
    <property type="protein sequence ID" value="QPG74985.1"/>
    <property type="molecule type" value="Genomic_DNA"/>
</dbReference>
<proteinExistence type="predicted"/>
<dbReference type="GeneID" id="62195726"/>